<dbReference type="RefSeq" id="WP_214298576.1">
    <property type="nucleotide sequence ID" value="NZ_JAHDYS010000008.1"/>
</dbReference>
<evidence type="ECO:0000313" key="15">
    <source>
        <dbReference type="Proteomes" id="UP000784128"/>
    </source>
</evidence>
<keyword evidence="4 12" id="KW-0808">Transferase</keyword>
<keyword evidence="11" id="KW-0129">CBS domain</keyword>
<keyword evidence="7" id="KW-0479">Metal-binding</keyword>
<evidence type="ECO:0000256" key="12">
    <source>
        <dbReference type="RuleBase" id="RU003953"/>
    </source>
</evidence>
<dbReference type="Pfam" id="PF02272">
    <property type="entry name" value="DHHA1"/>
    <property type="match status" value="1"/>
</dbReference>
<dbReference type="InterPro" id="IPR032828">
    <property type="entry name" value="PolyA_RNA-bd"/>
</dbReference>
<dbReference type="Gene3D" id="3.10.580.10">
    <property type="entry name" value="CBS-domain"/>
    <property type="match status" value="1"/>
</dbReference>
<gene>
    <name evidence="14" type="ORF">KJB30_09745</name>
</gene>
<dbReference type="Pfam" id="PF12627">
    <property type="entry name" value="PolyA_pol_RNAbd"/>
    <property type="match status" value="1"/>
</dbReference>
<reference evidence="14 15" key="1">
    <citation type="submission" date="2021-05" db="EMBL/GenBank/DDBJ databases">
        <title>The draft genome of Geobacter chapellei DSM 13688.</title>
        <authorList>
            <person name="Xu Z."/>
            <person name="Masuda Y."/>
            <person name="Itoh H."/>
            <person name="Senoo K."/>
        </authorList>
    </citation>
    <scope>NUCLEOTIDE SEQUENCE [LARGE SCALE GENOMIC DNA]</scope>
    <source>
        <strain evidence="14 15">DSM 13688</strain>
    </source>
</reference>
<evidence type="ECO:0000259" key="13">
    <source>
        <dbReference type="PROSITE" id="PS51371"/>
    </source>
</evidence>
<proteinExistence type="inferred from homology"/>
<keyword evidence="9" id="KW-0460">Magnesium</keyword>
<keyword evidence="3" id="KW-0820">tRNA-binding</keyword>
<evidence type="ECO:0000256" key="2">
    <source>
        <dbReference type="ARBA" id="ARBA00007265"/>
    </source>
</evidence>
<dbReference type="SUPFAM" id="SSF64182">
    <property type="entry name" value="DHH phosphoesterases"/>
    <property type="match status" value="1"/>
</dbReference>
<accession>A0ABS5U8Q6</accession>
<evidence type="ECO:0000256" key="11">
    <source>
        <dbReference type="PROSITE-ProRule" id="PRU00703"/>
    </source>
</evidence>
<dbReference type="EMBL" id="JAHDYS010000008">
    <property type="protein sequence ID" value="MBT1072067.1"/>
    <property type="molecule type" value="Genomic_DNA"/>
</dbReference>
<dbReference type="InterPro" id="IPR001667">
    <property type="entry name" value="DDH_dom"/>
</dbReference>
<dbReference type="InterPro" id="IPR000644">
    <property type="entry name" value="CBS_dom"/>
</dbReference>
<dbReference type="Gene3D" id="3.90.1640.10">
    <property type="entry name" value="inorganic pyrophosphatase (n-terminal core)"/>
    <property type="match status" value="1"/>
</dbReference>
<feature type="domain" description="CBS" evidence="13">
    <location>
        <begin position="315"/>
        <end position="371"/>
    </location>
</feature>
<evidence type="ECO:0000256" key="7">
    <source>
        <dbReference type="ARBA" id="ARBA00022723"/>
    </source>
</evidence>
<dbReference type="InterPro" id="IPR052390">
    <property type="entry name" value="tRNA_nt/polyA_polymerase"/>
</dbReference>
<comment type="similarity">
    <text evidence="2 12">Belongs to the tRNA nucleotidyltransferase/poly(A) polymerase family.</text>
</comment>
<evidence type="ECO:0000256" key="4">
    <source>
        <dbReference type="ARBA" id="ARBA00022679"/>
    </source>
</evidence>
<evidence type="ECO:0000256" key="10">
    <source>
        <dbReference type="ARBA" id="ARBA00022884"/>
    </source>
</evidence>
<keyword evidence="5" id="KW-0819">tRNA processing</keyword>
<feature type="domain" description="CBS" evidence="13">
    <location>
        <begin position="377"/>
        <end position="435"/>
    </location>
</feature>
<keyword evidence="10 12" id="KW-0694">RNA-binding</keyword>
<dbReference type="Gene3D" id="3.10.310.30">
    <property type="match status" value="1"/>
</dbReference>
<evidence type="ECO:0000256" key="3">
    <source>
        <dbReference type="ARBA" id="ARBA00022555"/>
    </source>
</evidence>
<dbReference type="SUPFAM" id="SSF81301">
    <property type="entry name" value="Nucleotidyltransferase"/>
    <property type="match status" value="1"/>
</dbReference>
<dbReference type="PROSITE" id="PS51371">
    <property type="entry name" value="CBS"/>
    <property type="match status" value="2"/>
</dbReference>
<dbReference type="InterPro" id="IPR003156">
    <property type="entry name" value="DHHA1_dom"/>
</dbReference>
<evidence type="ECO:0000256" key="5">
    <source>
        <dbReference type="ARBA" id="ARBA00022694"/>
    </source>
</evidence>
<evidence type="ECO:0000256" key="1">
    <source>
        <dbReference type="ARBA" id="ARBA00001946"/>
    </source>
</evidence>
<dbReference type="Gene3D" id="1.10.3090.10">
    <property type="entry name" value="cca-adding enzyme, domain 2"/>
    <property type="match status" value="1"/>
</dbReference>
<evidence type="ECO:0000256" key="8">
    <source>
        <dbReference type="ARBA" id="ARBA00022741"/>
    </source>
</evidence>
<keyword evidence="6" id="KW-0548">Nucleotidyltransferase</keyword>
<dbReference type="Pfam" id="PF01368">
    <property type="entry name" value="DHH"/>
    <property type="match status" value="1"/>
</dbReference>
<evidence type="ECO:0000313" key="14">
    <source>
        <dbReference type="EMBL" id="MBT1072067.1"/>
    </source>
</evidence>
<dbReference type="SMART" id="SM00116">
    <property type="entry name" value="CBS"/>
    <property type="match status" value="2"/>
</dbReference>
<dbReference type="CDD" id="cd05398">
    <property type="entry name" value="NT_ClassII-CCAase"/>
    <property type="match status" value="1"/>
</dbReference>
<dbReference type="SUPFAM" id="SSF81891">
    <property type="entry name" value="Poly A polymerase C-terminal region-like"/>
    <property type="match status" value="1"/>
</dbReference>
<comment type="cofactor">
    <cofactor evidence="1">
        <name>Mg(2+)</name>
        <dbReference type="ChEBI" id="CHEBI:18420"/>
    </cofactor>
</comment>
<comment type="caution">
    <text evidence="14">The sequence shown here is derived from an EMBL/GenBank/DDBJ whole genome shotgun (WGS) entry which is preliminary data.</text>
</comment>
<dbReference type="PANTHER" id="PTHR47788:SF1">
    <property type="entry name" value="A-ADDING TRNA NUCLEOTIDYLTRANSFERASE"/>
    <property type="match status" value="1"/>
</dbReference>
<dbReference type="Pfam" id="PF00571">
    <property type="entry name" value="CBS"/>
    <property type="match status" value="2"/>
</dbReference>
<dbReference type="Pfam" id="PF01743">
    <property type="entry name" value="PolyA_pol"/>
    <property type="match status" value="1"/>
</dbReference>
<dbReference type="Proteomes" id="UP000784128">
    <property type="component" value="Unassembled WGS sequence"/>
</dbReference>
<name>A0ABS5U8Q6_9BACT</name>
<dbReference type="SUPFAM" id="SSF54631">
    <property type="entry name" value="CBS-domain pair"/>
    <property type="match status" value="1"/>
</dbReference>
<keyword evidence="8" id="KW-0547">Nucleotide-binding</keyword>
<dbReference type="PANTHER" id="PTHR47788">
    <property type="entry name" value="POLYA POLYMERASE"/>
    <property type="match status" value="1"/>
</dbReference>
<dbReference type="InterPro" id="IPR043519">
    <property type="entry name" value="NT_sf"/>
</dbReference>
<dbReference type="InterPro" id="IPR038763">
    <property type="entry name" value="DHH_sf"/>
</dbReference>
<dbReference type="InterPro" id="IPR046342">
    <property type="entry name" value="CBS_dom_sf"/>
</dbReference>
<evidence type="ECO:0000256" key="9">
    <source>
        <dbReference type="ARBA" id="ARBA00022842"/>
    </source>
</evidence>
<dbReference type="Gene3D" id="3.30.460.10">
    <property type="entry name" value="Beta Polymerase, domain 2"/>
    <property type="match status" value="1"/>
</dbReference>
<organism evidence="14 15">
    <name type="scientific">Pelotalea chapellei</name>
    <dbReference type="NCBI Taxonomy" id="44671"/>
    <lineage>
        <taxon>Bacteria</taxon>
        <taxon>Pseudomonadati</taxon>
        <taxon>Thermodesulfobacteriota</taxon>
        <taxon>Desulfuromonadia</taxon>
        <taxon>Geobacterales</taxon>
        <taxon>Geobacteraceae</taxon>
        <taxon>Pelotalea</taxon>
    </lineage>
</organism>
<evidence type="ECO:0000256" key="6">
    <source>
        <dbReference type="ARBA" id="ARBA00022695"/>
    </source>
</evidence>
<keyword evidence="15" id="KW-1185">Reference proteome</keyword>
<sequence>MDVVITHINADFDCLGAMVAAARLYPGALLTMPGSQEKGVRDFAAQHPEFLPLLTKAKEIHLDKITRLIIVDCQHVARIDRFGEIIGRPDLEVHIYDHHPITAESIRPTGGIIRPCGAVSSIMAGILKDQGIALTPEEATVVMLGIYEDTGRLLFPPTTRDDYLAAAWLLDQGARLNVVADFVSQGLTTQQVILLNTLLKNLKTTAINNVNVSITYASCESYIADIAGLAHLMRDMENLDALFLVVAMGKRVYLVGRSRISEVNVGEIMRNFNGGGHASAASASVHDLTLRQVLRRLEELLRMAVTARVAAKDVMSSPVKTVPIGITIAEARDLLTRYNCNAMPVMQNENMVGIISRKIVEKAIYHDLGGSAVSDFMHTDFLRAQPDSQLTQIQAYMVEGNRRFVPVFEGEYLVGAVTRTDLLRHMYGGHRGQPESLYDMGALTTTPKSHSIEGLINKRLPSEAIRLLRELGDTGDALGLSVYAVGGFVRDLLLGMENLDMDVTVEGDGIFFAESFARTHGCRVRSHPAFSTAVIVRPDGSKVDVASTRLEYYESPGVLPTVERSSLRHDLYRRDFTINTLAFCINKDRFGLLTDYFGGQQDIQERIVRVLHNLSFVEDPTRVFRAVRFEQRLGFHIAPHTENLIRNAVRMNVLDKVGGTRLLNELILILREREPVRAVFRMAELGLLPSIHPALKQVGEAERVIHETTQVLAWFRLLYLKDHCEQWQVYFLALCDRLKQEEFVGICKRLSVPGRVVSRVFGLRNRALGVLEAMQRRLKHGPPIRNSEVYYCFQGLPLELLLYLAARTRHEEIRRFVSLYITHLRQVRCTLDGIALQQMGIKPGPELGYVMKHLLTARLDGTITTTEEERSMAMSLIRQST</sequence>
<protein>
    <submittedName>
        <fullName evidence="14">CBS domain-containing protein</fullName>
    </submittedName>
</protein>
<dbReference type="InterPro" id="IPR002646">
    <property type="entry name" value="PolA_pol_head_dom"/>
</dbReference>